<dbReference type="Gene3D" id="2.40.160.50">
    <property type="entry name" value="membrane protein fhac: a member of the omp85/tpsb transporter family"/>
    <property type="match status" value="1"/>
</dbReference>
<protein>
    <recommendedName>
        <fullName evidence="4">Carboxypeptidase-like regulatory domain-containing protein</fullName>
    </recommendedName>
</protein>
<feature type="chain" id="PRO_5016292175" description="Carboxypeptidase-like regulatory domain-containing protein" evidence="1">
    <location>
        <begin position="21"/>
        <end position="794"/>
    </location>
</feature>
<proteinExistence type="predicted"/>
<dbReference type="Gene3D" id="2.60.40.1120">
    <property type="entry name" value="Carboxypeptidase-like, regulatory domain"/>
    <property type="match status" value="1"/>
</dbReference>
<sequence length="794" mass="89393">MRRVSLLLLFYLFFWSDVSSQQSTVLISGAVYDSETGESLPSATILIDGTYRGTISNPEGEFSIEADTLPVTLQVRYIGYRTTRIRITDKTVFPLQIMLERAVTEMEEIVVTDRDPGLSIMETVIARKQIWRKNLQNYSVDAYTRQVLSNDTSIASVSESRSVLYWDRERGIREIQQEVRQTSNLSADQNFSGVRYLPNFYDDDIEIAGFNMVGITHPDALRYYRYSLIETTVMDDVPVYKIEVIPKRERQPLFEGVAFVHGGDFALLEVELRPNRVVTFPPPVQDFQLSYMQQFSNYGKDFWLPVDVRIEGVIRVGIVGLQFPSIQFRQLSRLSGYEVNTAMPDSVFAVESDFVRADTSATDSLKLLTEMVQIPLTEEEQIAYETIDSTQTLEEAFRPEGFLARMIDEDEQGNGGGNGFLSGLGAMVPDGFTIKARFNRVDGFHAGLGYRHTFEAINQRAELSAGYSFFSEMWDVSAGVRQRLWQGNEAVLSLEFLYMNATDTRYRSQIYPPIMNSIATISGAEDYFDYFRNEKLSAEIRARQLLPYTRISIGGTHERHRSISGDVLDYSLFGFHKTRRPNLPVEEGLLNSFYAEININHESGTLGFSGTNGFEIRGEWSGPSLGSDFSYLKVQASGELSIPTFYRRRLFANQLHIFFTGGTATSGMPVQRHGAIDGSLARFTPFGSLRTRNGLPYEGSEYWFVTAEHNFRTIPFELLGLWPLVDRGWGIILFGGAGSAGGGSNGLPGILNSEGTHTEAGLSLNSVFGILRIDIAKRLDDRGYFIGVSVPRYF</sequence>
<dbReference type="InterPro" id="IPR043741">
    <property type="entry name" value="DUF5686"/>
</dbReference>
<evidence type="ECO:0000256" key="1">
    <source>
        <dbReference type="SAM" id="SignalP"/>
    </source>
</evidence>
<dbReference type="EMBL" id="QGGB01000002">
    <property type="protein sequence ID" value="PWN07700.1"/>
    <property type="molecule type" value="Genomic_DNA"/>
</dbReference>
<dbReference type="Pfam" id="PF13715">
    <property type="entry name" value="CarbopepD_reg_2"/>
    <property type="match status" value="1"/>
</dbReference>
<dbReference type="OrthoDB" id="983143at2"/>
<dbReference type="Pfam" id="PF18939">
    <property type="entry name" value="DUF5686"/>
    <property type="match status" value="1"/>
</dbReference>
<evidence type="ECO:0000313" key="2">
    <source>
        <dbReference type="EMBL" id="PWN07700.1"/>
    </source>
</evidence>
<gene>
    <name evidence="2" type="ORF">DDZ15_01370</name>
</gene>
<accession>A0A316TTE4</accession>
<comment type="caution">
    <text evidence="2">The sequence shown here is derived from an EMBL/GenBank/DDBJ whole genome shotgun (WGS) entry which is preliminary data.</text>
</comment>
<dbReference type="InterPro" id="IPR008969">
    <property type="entry name" value="CarboxyPept-like_regulatory"/>
</dbReference>
<organism evidence="2 3">
    <name type="scientific">Rhodohalobacter mucosus</name>
    <dbReference type="NCBI Taxonomy" id="2079485"/>
    <lineage>
        <taxon>Bacteria</taxon>
        <taxon>Pseudomonadati</taxon>
        <taxon>Balneolota</taxon>
        <taxon>Balneolia</taxon>
        <taxon>Balneolales</taxon>
        <taxon>Balneolaceae</taxon>
        <taxon>Rhodohalobacter</taxon>
    </lineage>
</organism>
<evidence type="ECO:0008006" key="4">
    <source>
        <dbReference type="Google" id="ProtNLM"/>
    </source>
</evidence>
<dbReference type="AlphaFoldDB" id="A0A316TTE4"/>
<name>A0A316TTE4_9BACT</name>
<feature type="signal peptide" evidence="1">
    <location>
        <begin position="1"/>
        <end position="20"/>
    </location>
</feature>
<keyword evidence="1" id="KW-0732">Signal</keyword>
<dbReference type="SUPFAM" id="SSF49464">
    <property type="entry name" value="Carboxypeptidase regulatory domain-like"/>
    <property type="match status" value="1"/>
</dbReference>
<keyword evidence="3" id="KW-1185">Reference proteome</keyword>
<dbReference type="RefSeq" id="WP_109644097.1">
    <property type="nucleotide sequence ID" value="NZ_QGGB01000002.1"/>
</dbReference>
<dbReference type="Proteomes" id="UP000245533">
    <property type="component" value="Unassembled WGS sequence"/>
</dbReference>
<reference evidence="2 3" key="1">
    <citation type="submission" date="2018-05" db="EMBL/GenBank/DDBJ databases">
        <title>Rhodohalobacter halophilus gen. nov., sp. nov., a moderately halophilic member of the family Balneolaceae.</title>
        <authorList>
            <person name="Liu Z.-W."/>
        </authorList>
    </citation>
    <scope>NUCLEOTIDE SEQUENCE [LARGE SCALE GENOMIC DNA]</scope>
    <source>
        <strain evidence="2 3">8A47</strain>
    </source>
</reference>
<evidence type="ECO:0000313" key="3">
    <source>
        <dbReference type="Proteomes" id="UP000245533"/>
    </source>
</evidence>